<proteinExistence type="predicted"/>
<feature type="transmembrane region" description="Helical" evidence="1">
    <location>
        <begin position="52"/>
        <end position="75"/>
    </location>
</feature>
<protein>
    <submittedName>
        <fullName evidence="2">Uncharacterized protein</fullName>
    </submittedName>
</protein>
<evidence type="ECO:0000313" key="2">
    <source>
        <dbReference type="EMBL" id="SVE60155.1"/>
    </source>
</evidence>
<organism evidence="2">
    <name type="scientific">marine metagenome</name>
    <dbReference type="NCBI Taxonomy" id="408172"/>
    <lineage>
        <taxon>unclassified sequences</taxon>
        <taxon>metagenomes</taxon>
        <taxon>ecological metagenomes</taxon>
    </lineage>
</organism>
<dbReference type="AlphaFoldDB" id="A0A383EV91"/>
<feature type="transmembrane region" description="Helical" evidence="1">
    <location>
        <begin position="12"/>
        <end position="32"/>
    </location>
</feature>
<name>A0A383EV91_9ZZZZ</name>
<keyword evidence="1" id="KW-1133">Transmembrane helix</keyword>
<sequence length="76" mass="7980">LIIYYEGSLSILLTVTAVFLALGIIGNSALLVSQPALSVASWLGGSTGYTHASYWLIIQEVTVTIVVFAVLALIAL</sequence>
<keyword evidence="1" id="KW-0472">Membrane</keyword>
<dbReference type="EMBL" id="UINC01228726">
    <property type="protein sequence ID" value="SVE60155.1"/>
    <property type="molecule type" value="Genomic_DNA"/>
</dbReference>
<gene>
    <name evidence="2" type="ORF">METZ01_LOCUS513009</name>
</gene>
<accession>A0A383EV91</accession>
<evidence type="ECO:0000256" key="1">
    <source>
        <dbReference type="SAM" id="Phobius"/>
    </source>
</evidence>
<feature type="non-terminal residue" evidence="2">
    <location>
        <position position="1"/>
    </location>
</feature>
<reference evidence="2" key="1">
    <citation type="submission" date="2018-05" db="EMBL/GenBank/DDBJ databases">
        <authorList>
            <person name="Lanie J.A."/>
            <person name="Ng W.-L."/>
            <person name="Kazmierczak K.M."/>
            <person name="Andrzejewski T.M."/>
            <person name="Davidsen T.M."/>
            <person name="Wayne K.J."/>
            <person name="Tettelin H."/>
            <person name="Glass J.I."/>
            <person name="Rusch D."/>
            <person name="Podicherti R."/>
            <person name="Tsui H.-C.T."/>
            <person name="Winkler M.E."/>
        </authorList>
    </citation>
    <scope>NUCLEOTIDE SEQUENCE</scope>
</reference>
<keyword evidence="1" id="KW-0812">Transmembrane</keyword>